<dbReference type="SUPFAM" id="SSF51735">
    <property type="entry name" value="NAD(P)-binding Rossmann-fold domains"/>
    <property type="match status" value="1"/>
</dbReference>
<keyword evidence="2" id="KW-0560">Oxidoreductase</keyword>
<keyword evidence="1" id="KW-0521">NADP</keyword>
<gene>
    <name evidence="3" type="ORF">BURPS1710A_0731</name>
</gene>
<dbReference type="SMR" id="A0A0E1W0T5"/>
<dbReference type="AlphaFoldDB" id="A0A0E1W0T5"/>
<protein>
    <recommendedName>
        <fullName evidence="4">Oxidoreductase, zinc-binding dehydrogenase family</fullName>
    </recommendedName>
</protein>
<dbReference type="HOGENOM" id="CLU_145204_0_0_4"/>
<evidence type="ECO:0000256" key="2">
    <source>
        <dbReference type="ARBA" id="ARBA00023002"/>
    </source>
</evidence>
<evidence type="ECO:0008006" key="4">
    <source>
        <dbReference type="Google" id="ProtNLM"/>
    </source>
</evidence>
<evidence type="ECO:0000256" key="1">
    <source>
        <dbReference type="ARBA" id="ARBA00022857"/>
    </source>
</evidence>
<dbReference type="EMBL" id="CM000832">
    <property type="protein sequence ID" value="EET06758.1"/>
    <property type="molecule type" value="Genomic_DNA"/>
</dbReference>
<dbReference type="Pfam" id="PF13602">
    <property type="entry name" value="ADH_zinc_N_2"/>
    <property type="match status" value="1"/>
</dbReference>
<proteinExistence type="predicted"/>
<dbReference type="Gene3D" id="3.40.50.720">
    <property type="entry name" value="NAD(P)-binding Rossmann-like Domain"/>
    <property type="match status" value="1"/>
</dbReference>
<dbReference type="RefSeq" id="WP_004526001.1">
    <property type="nucleotide sequence ID" value="NZ_CM000832.1"/>
</dbReference>
<name>A0A0E1W0T5_BURPE</name>
<accession>A0A0E1W0T5</accession>
<dbReference type="PANTHER" id="PTHR48106:SF18">
    <property type="entry name" value="QUINONE OXIDOREDUCTASE PIG3"/>
    <property type="match status" value="1"/>
</dbReference>
<sequence>MREITGGAGARVAFDPVAGALLPQLADALALGGIVIEYGALAAEQAPFPLFAVLGKRLSVHGYRYKRVGGDPAKLDAATRFVLDGLASGALKPTLDRVFPLDRIADAHRYPESNEQFGEIAVTV</sequence>
<dbReference type="Proteomes" id="UP000001812">
    <property type="component" value="Chromosome I"/>
</dbReference>
<organism evidence="3">
    <name type="scientific">Burkholderia pseudomallei 1710a</name>
    <dbReference type="NCBI Taxonomy" id="320371"/>
    <lineage>
        <taxon>Bacteria</taxon>
        <taxon>Pseudomonadati</taxon>
        <taxon>Pseudomonadota</taxon>
        <taxon>Betaproteobacteria</taxon>
        <taxon>Burkholderiales</taxon>
        <taxon>Burkholderiaceae</taxon>
        <taxon>Burkholderia</taxon>
        <taxon>pseudomallei group</taxon>
    </lineage>
</organism>
<dbReference type="InterPro" id="IPR036291">
    <property type="entry name" value="NAD(P)-bd_dom_sf"/>
</dbReference>
<dbReference type="GO" id="GO:0070402">
    <property type="term" value="F:NADPH binding"/>
    <property type="evidence" value="ECO:0007669"/>
    <property type="project" value="TreeGrafter"/>
</dbReference>
<dbReference type="Gene3D" id="3.90.180.10">
    <property type="entry name" value="Medium-chain alcohol dehydrogenases, catalytic domain"/>
    <property type="match status" value="1"/>
</dbReference>
<dbReference type="PANTHER" id="PTHR48106">
    <property type="entry name" value="QUINONE OXIDOREDUCTASE PIG3-RELATED"/>
    <property type="match status" value="1"/>
</dbReference>
<dbReference type="GO" id="GO:0016651">
    <property type="term" value="F:oxidoreductase activity, acting on NAD(P)H"/>
    <property type="evidence" value="ECO:0007669"/>
    <property type="project" value="TreeGrafter"/>
</dbReference>
<reference evidence="3" key="1">
    <citation type="submission" date="2009-05" db="EMBL/GenBank/DDBJ databases">
        <authorList>
            <person name="Harkins D.M."/>
            <person name="DeShazer D."/>
            <person name="Woods D.E."/>
            <person name="Brinkac L.M."/>
            <person name="Brown K.A."/>
            <person name="Hung G.C."/>
            <person name="Tuanyok A."/>
            <person name="Zhang B."/>
            <person name="Nierman W.C."/>
        </authorList>
    </citation>
    <scope>NUCLEOTIDE SEQUENCE [LARGE SCALE GENOMIC DNA]</scope>
    <source>
        <strain evidence="3">1710a</strain>
    </source>
</reference>
<evidence type="ECO:0000313" key="3">
    <source>
        <dbReference type="EMBL" id="EET06758.1"/>
    </source>
</evidence>